<reference evidence="2" key="1">
    <citation type="submission" date="2023-07" db="EMBL/GenBank/DDBJ databases">
        <authorList>
            <consortium name="AG Swart"/>
            <person name="Singh M."/>
            <person name="Singh A."/>
            <person name="Seah K."/>
            <person name="Emmerich C."/>
        </authorList>
    </citation>
    <scope>NUCLEOTIDE SEQUENCE</scope>
    <source>
        <strain evidence="2">DP1</strain>
    </source>
</reference>
<dbReference type="EMBL" id="CAMPGE010002569">
    <property type="protein sequence ID" value="CAI2361377.1"/>
    <property type="molecule type" value="Genomic_DNA"/>
</dbReference>
<sequence length="487" mass="56567">MPRKSYDKYGNSILDFTSHLYPNYLPADKGGRYFHNMSFNLQYKNHKMMKNLREDQKEKKPRHLSSRQNDETIQRSFRLPSKLKAGSEYFNDLRLSTGGNEGHSSIILGEGVIGFDQPSAVVTSHLELKNYTKPNLKMYQKKIKQGKAKISTKMFSQRTHSQPKTSTGLRMIKKIPNKWLPENYRLYKSRRNTTTTKNSNKSKAIISNRIRIQSSEEEANVIRPMIKLFTKNLNSNREVVRERIKQRYHKERKTQSSQLSYYQVGFNQRTTTVHSKSKERPNHPNMMLKIFPNEGKTEKIVNLNDISPLQGRSLNNSIFEFPEEVDKKPSIPLKQEISLNKSIMLKILSNRKKSNLDNLKSSLSSRRAEFSVQTKHKPRMVSIDQPKINEPNRKSIPFSTLKINGENKSKCNSTLQSPSQDSNYPLKPQFKQENSILGGSRTGRNKVSSLEVENSIRKQKRNFYIGRNSNHTKIDKEFCKRLADSKY</sequence>
<accession>A0AAD1U338</accession>
<protein>
    <submittedName>
        <fullName evidence="2">Uncharacterized protein</fullName>
    </submittedName>
</protein>
<proteinExistence type="predicted"/>
<name>A0AAD1U338_EUPCR</name>
<evidence type="ECO:0000313" key="3">
    <source>
        <dbReference type="Proteomes" id="UP001295684"/>
    </source>
</evidence>
<organism evidence="2 3">
    <name type="scientific">Euplotes crassus</name>
    <dbReference type="NCBI Taxonomy" id="5936"/>
    <lineage>
        <taxon>Eukaryota</taxon>
        <taxon>Sar</taxon>
        <taxon>Alveolata</taxon>
        <taxon>Ciliophora</taxon>
        <taxon>Intramacronucleata</taxon>
        <taxon>Spirotrichea</taxon>
        <taxon>Hypotrichia</taxon>
        <taxon>Euplotida</taxon>
        <taxon>Euplotidae</taxon>
        <taxon>Moneuplotes</taxon>
    </lineage>
</organism>
<dbReference type="Proteomes" id="UP001295684">
    <property type="component" value="Unassembled WGS sequence"/>
</dbReference>
<evidence type="ECO:0000313" key="2">
    <source>
        <dbReference type="EMBL" id="CAI2361377.1"/>
    </source>
</evidence>
<gene>
    <name evidence="2" type="ORF">ECRASSUSDP1_LOCUS2688</name>
</gene>
<feature type="region of interest" description="Disordered" evidence="1">
    <location>
        <begin position="54"/>
        <end position="74"/>
    </location>
</feature>
<feature type="compositionally biased region" description="Polar residues" evidence="1">
    <location>
        <begin position="410"/>
        <end position="423"/>
    </location>
</feature>
<dbReference type="AlphaFoldDB" id="A0AAD1U338"/>
<feature type="region of interest" description="Disordered" evidence="1">
    <location>
        <begin position="407"/>
        <end position="450"/>
    </location>
</feature>
<comment type="caution">
    <text evidence="2">The sequence shown here is derived from an EMBL/GenBank/DDBJ whole genome shotgun (WGS) entry which is preliminary data.</text>
</comment>
<keyword evidence="3" id="KW-1185">Reference proteome</keyword>
<evidence type="ECO:0000256" key="1">
    <source>
        <dbReference type="SAM" id="MobiDB-lite"/>
    </source>
</evidence>